<gene>
    <name evidence="1" type="ORF">PG991_002992</name>
</gene>
<evidence type="ECO:0000313" key="1">
    <source>
        <dbReference type="EMBL" id="KAK8033594.1"/>
    </source>
</evidence>
<comment type="caution">
    <text evidence="1">The sequence shown here is derived from an EMBL/GenBank/DDBJ whole genome shotgun (WGS) entry which is preliminary data.</text>
</comment>
<protein>
    <submittedName>
        <fullName evidence="1">Uncharacterized protein</fullName>
    </submittedName>
</protein>
<accession>A0ABR1SH47</accession>
<name>A0ABR1SH47_9PEZI</name>
<evidence type="ECO:0000313" key="2">
    <source>
        <dbReference type="Proteomes" id="UP001396898"/>
    </source>
</evidence>
<reference evidence="1 2" key="1">
    <citation type="submission" date="2023-01" db="EMBL/GenBank/DDBJ databases">
        <title>Analysis of 21 Apiospora genomes using comparative genomics revels a genus with tremendous synthesis potential of carbohydrate active enzymes and secondary metabolites.</title>
        <authorList>
            <person name="Sorensen T."/>
        </authorList>
    </citation>
    <scope>NUCLEOTIDE SEQUENCE [LARGE SCALE GENOMIC DNA]</scope>
    <source>
        <strain evidence="1 2">CBS 20057</strain>
    </source>
</reference>
<keyword evidence="2" id="KW-1185">Reference proteome</keyword>
<organism evidence="1 2">
    <name type="scientific">Apiospora marii</name>
    <dbReference type="NCBI Taxonomy" id="335849"/>
    <lineage>
        <taxon>Eukaryota</taxon>
        <taxon>Fungi</taxon>
        <taxon>Dikarya</taxon>
        <taxon>Ascomycota</taxon>
        <taxon>Pezizomycotina</taxon>
        <taxon>Sordariomycetes</taxon>
        <taxon>Xylariomycetidae</taxon>
        <taxon>Amphisphaeriales</taxon>
        <taxon>Apiosporaceae</taxon>
        <taxon>Apiospora</taxon>
    </lineage>
</organism>
<dbReference type="Proteomes" id="UP001396898">
    <property type="component" value="Unassembled WGS sequence"/>
</dbReference>
<proteinExistence type="predicted"/>
<dbReference type="EMBL" id="JAQQWI010000006">
    <property type="protein sequence ID" value="KAK8033594.1"/>
    <property type="molecule type" value="Genomic_DNA"/>
</dbReference>
<sequence length="225" mass="25223">MASLNNFTRFEELPVEIQVKIFKEAIAQEHVTRVVPVINSTKRVVLTRDVLRDSKFIGLCKVADDVARSIYDCELQILQNNALNTIHLSSNWDIFLVSPWQFTLGINANAAMLSQSLSSLSPTDLSKVKKVMEHQLDMGELVYHATPNFDRIVYSSVDTCFVRVDHARPTPQTLTAQIGGGPHTQLDVLRYYTNPSIYEELTGLDLAQDHQEEESSGVDPEGSCE</sequence>